<dbReference type="AlphaFoldDB" id="A0A0F2THF5"/>
<protein>
    <submittedName>
        <fullName evidence="1">Toxin RelE</fullName>
    </submittedName>
</protein>
<organism evidence="1 2">
    <name type="scientific">Streptomyces rubellomurinus (strain ATCC 31215)</name>
    <dbReference type="NCBI Taxonomy" id="359131"/>
    <lineage>
        <taxon>Bacteria</taxon>
        <taxon>Bacillati</taxon>
        <taxon>Actinomycetota</taxon>
        <taxon>Actinomycetes</taxon>
        <taxon>Kitasatosporales</taxon>
        <taxon>Streptomycetaceae</taxon>
        <taxon>Streptomyces</taxon>
    </lineage>
</organism>
<dbReference type="PATRIC" id="fig|359131.3.peg.3994"/>
<proteinExistence type="predicted"/>
<dbReference type="OrthoDB" id="330810at2"/>
<evidence type="ECO:0000313" key="2">
    <source>
        <dbReference type="Proteomes" id="UP000033699"/>
    </source>
</evidence>
<sequence>MWEITLIGPVNEWFLGISADDPRTARQVAEAIKLLARRGPLLGRPLVDRVHGSKLHNLKELRPGSAGRSEIRMLFVFDPERAAIILVAGDKSGEWSRWYDTNIPLAEARYEQYINEKDEGARA</sequence>
<keyword evidence="2" id="KW-1185">Reference proteome</keyword>
<evidence type="ECO:0000313" key="1">
    <source>
        <dbReference type="EMBL" id="KJS61142.1"/>
    </source>
</evidence>
<reference evidence="1 2" key="1">
    <citation type="submission" date="2015-02" db="EMBL/GenBank/DDBJ databases">
        <authorList>
            <person name="Ju K.-S."/>
            <person name="Doroghazi J.R."/>
            <person name="Metcalf W."/>
        </authorList>
    </citation>
    <scope>NUCLEOTIDE SEQUENCE [LARGE SCALE GENOMIC DNA]</scope>
    <source>
        <strain evidence="1 2">ATCC 31215</strain>
    </source>
</reference>
<dbReference type="Proteomes" id="UP000033699">
    <property type="component" value="Unassembled WGS sequence"/>
</dbReference>
<dbReference type="RefSeq" id="WP_045697585.1">
    <property type="nucleotide sequence ID" value="NZ_JZKH01000031.1"/>
</dbReference>
<accession>A0A0F2THF5</accession>
<name>A0A0F2THF5_STRR3</name>
<gene>
    <name evidence="1" type="ORF">VM95_17135</name>
</gene>
<comment type="caution">
    <text evidence="1">The sequence shown here is derived from an EMBL/GenBank/DDBJ whole genome shotgun (WGS) entry which is preliminary data.</text>
</comment>
<dbReference type="EMBL" id="JZKH01000031">
    <property type="protein sequence ID" value="KJS61142.1"/>
    <property type="molecule type" value="Genomic_DNA"/>
</dbReference>
<dbReference type="Pfam" id="PF05973">
    <property type="entry name" value="Gp49"/>
    <property type="match status" value="1"/>
</dbReference>
<dbReference type="InterPro" id="IPR009241">
    <property type="entry name" value="HigB-like"/>
</dbReference>